<evidence type="ECO:0000256" key="7">
    <source>
        <dbReference type="ARBA" id="ARBA00023136"/>
    </source>
</evidence>
<keyword evidence="7" id="KW-0472">Membrane</keyword>
<evidence type="ECO:0000256" key="2">
    <source>
        <dbReference type="ARBA" id="ARBA00022692"/>
    </source>
</evidence>
<feature type="signal peptide" evidence="9">
    <location>
        <begin position="1"/>
        <end position="24"/>
    </location>
</feature>
<dbReference type="InterPro" id="IPR050971">
    <property type="entry name" value="Cadherin-domain_protein"/>
</dbReference>
<evidence type="ECO:0000256" key="1">
    <source>
        <dbReference type="ARBA" id="ARBA00004370"/>
    </source>
</evidence>
<dbReference type="InterPro" id="IPR002126">
    <property type="entry name" value="Cadherin-like_dom"/>
</dbReference>
<proteinExistence type="predicted"/>
<dbReference type="Gene3D" id="2.60.120.200">
    <property type="match status" value="1"/>
</dbReference>
<dbReference type="SUPFAM" id="SSF49313">
    <property type="entry name" value="Cadherin-like"/>
    <property type="match status" value="2"/>
</dbReference>
<evidence type="ECO:0000256" key="8">
    <source>
        <dbReference type="PROSITE-ProRule" id="PRU00043"/>
    </source>
</evidence>
<evidence type="ECO:0000259" key="10">
    <source>
        <dbReference type="PROSITE" id="PS50268"/>
    </source>
</evidence>
<gene>
    <name evidence="12" type="primary">LOC136077035</name>
</gene>
<evidence type="ECO:0000313" key="12">
    <source>
        <dbReference type="RefSeq" id="XP_065647447.1"/>
    </source>
</evidence>
<dbReference type="Gene3D" id="2.60.40.60">
    <property type="entry name" value="Cadherins"/>
    <property type="match status" value="2"/>
</dbReference>
<comment type="subcellular location">
    <subcellularLocation>
        <location evidence="1">Membrane</location>
    </subcellularLocation>
</comment>
<name>A0ABM4BEP8_HYDVU</name>
<feature type="domain" description="Cadherin" evidence="10">
    <location>
        <begin position="350"/>
        <end position="472"/>
    </location>
</feature>
<evidence type="ECO:0000256" key="4">
    <source>
        <dbReference type="ARBA" id="ARBA00022837"/>
    </source>
</evidence>
<dbReference type="RefSeq" id="XP_065647447.1">
    <property type="nucleotide sequence ID" value="XM_065791375.1"/>
</dbReference>
<dbReference type="GeneID" id="136077035"/>
<evidence type="ECO:0000256" key="6">
    <source>
        <dbReference type="ARBA" id="ARBA00022989"/>
    </source>
</evidence>
<organism evidence="11 12">
    <name type="scientific">Hydra vulgaris</name>
    <name type="common">Hydra</name>
    <name type="synonym">Hydra attenuata</name>
    <dbReference type="NCBI Taxonomy" id="6087"/>
    <lineage>
        <taxon>Eukaryota</taxon>
        <taxon>Metazoa</taxon>
        <taxon>Cnidaria</taxon>
        <taxon>Hydrozoa</taxon>
        <taxon>Hydroidolina</taxon>
        <taxon>Anthoathecata</taxon>
        <taxon>Aplanulata</taxon>
        <taxon>Hydridae</taxon>
        <taxon>Hydra</taxon>
    </lineage>
</organism>
<keyword evidence="5" id="KW-0130">Cell adhesion</keyword>
<dbReference type="CDD" id="cd11304">
    <property type="entry name" value="Cadherin_repeat"/>
    <property type="match status" value="2"/>
</dbReference>
<dbReference type="SUPFAM" id="SSF49899">
    <property type="entry name" value="Concanavalin A-like lectins/glucanases"/>
    <property type="match status" value="1"/>
</dbReference>
<feature type="chain" id="PRO_5046064922" evidence="9">
    <location>
        <begin position="25"/>
        <end position="547"/>
    </location>
</feature>
<dbReference type="Pfam" id="PF13385">
    <property type="entry name" value="Laminin_G_3"/>
    <property type="match status" value="1"/>
</dbReference>
<dbReference type="PANTHER" id="PTHR24025:SF23">
    <property type="entry name" value="NEURAL-CADHERIN"/>
    <property type="match status" value="1"/>
</dbReference>
<dbReference type="Proteomes" id="UP001652625">
    <property type="component" value="Chromosome 02"/>
</dbReference>
<feature type="domain" description="Cadherin" evidence="10">
    <location>
        <begin position="473"/>
        <end position="546"/>
    </location>
</feature>
<evidence type="ECO:0000256" key="9">
    <source>
        <dbReference type="SAM" id="SignalP"/>
    </source>
</evidence>
<keyword evidence="11" id="KW-1185">Reference proteome</keyword>
<evidence type="ECO:0000256" key="3">
    <source>
        <dbReference type="ARBA" id="ARBA00022737"/>
    </source>
</evidence>
<keyword evidence="4 8" id="KW-0106">Calcium</keyword>
<keyword evidence="6" id="KW-1133">Transmembrane helix</keyword>
<evidence type="ECO:0000313" key="11">
    <source>
        <dbReference type="Proteomes" id="UP001652625"/>
    </source>
</evidence>
<keyword evidence="9" id="KW-0732">Signal</keyword>
<protein>
    <submittedName>
        <fullName evidence="12">Uncharacterized protein LOC136077035</fullName>
    </submittedName>
</protein>
<keyword evidence="3" id="KW-0677">Repeat</keyword>
<keyword evidence="2" id="KW-0812">Transmembrane</keyword>
<reference evidence="11" key="1">
    <citation type="submission" date="2025-05" db="UniProtKB">
        <authorList>
            <consortium name="RefSeq"/>
        </authorList>
    </citation>
    <scope>NUCLEOTIDE SEQUENCE [LARGE SCALE GENOMIC DNA]</scope>
</reference>
<reference evidence="12" key="2">
    <citation type="submission" date="2025-08" db="UniProtKB">
        <authorList>
            <consortium name="RefSeq"/>
        </authorList>
    </citation>
    <scope>IDENTIFICATION</scope>
</reference>
<dbReference type="PANTHER" id="PTHR24025">
    <property type="entry name" value="DESMOGLEIN FAMILY MEMBER"/>
    <property type="match status" value="1"/>
</dbReference>
<accession>A0ABM4BEP8</accession>
<dbReference type="PRINTS" id="PR00205">
    <property type="entry name" value="CADHERIN"/>
</dbReference>
<dbReference type="InterPro" id="IPR013320">
    <property type="entry name" value="ConA-like_dom_sf"/>
</dbReference>
<sequence>MNWRKYFKKIHLLMVCLIYTFCYADQCEDAEHFYYSFNSYVGTEIVFDSLNNSNYALAKNAKSVSDYCPLNLGNCIEISATGGIFISSIKPSTQLSFGGWFNISNSFSRLFYVYDTNSYIPKIQFDVVEQILQLKLNTNSDRENYIYSSISKIQLDVWNHIAFVYNPSTNGVYFYINGSLIISFYTPPSYALPTDLWQTVVFGGDLFGNGLNGYMDELNLYFCFLTQSEVATLADNNPFTHNIYHNSTSGTIIYPMPDIADISEYSSITYNVFLNATVGSILTIESVYKFVKCSVLTDVLVINAEKNSICSFDILLKSYCFDSETILIQYKSQIVSISDAFKLSWIIEAAKDMNKTVGTSINLSYNITGTNQTCTIYQQTEFYVQENILVGGHVGQLSTNNYCNKIVFHVSSSSFSIENGTIKVNDSLDFEYCRLYELKVLAFDQGSNQQENPIVFNITIHIINVNDQKPKFNQENYFVAINETNETGISILQLNAKDEDNISSIYFYCIGNDFNMFHVDNQTGVISNKDPLLQEELYSFICVVSDG</sequence>
<evidence type="ECO:0000256" key="5">
    <source>
        <dbReference type="ARBA" id="ARBA00022889"/>
    </source>
</evidence>
<dbReference type="PROSITE" id="PS50268">
    <property type="entry name" value="CADHERIN_2"/>
    <property type="match status" value="2"/>
</dbReference>
<dbReference type="SMART" id="SM00112">
    <property type="entry name" value="CA"/>
    <property type="match status" value="1"/>
</dbReference>
<dbReference type="InterPro" id="IPR015919">
    <property type="entry name" value="Cadherin-like_sf"/>
</dbReference>